<dbReference type="SUPFAM" id="SSF47473">
    <property type="entry name" value="EF-hand"/>
    <property type="match status" value="1"/>
</dbReference>
<dbReference type="AlphaFoldDB" id="A0A812WXT7"/>
<feature type="signal peptide" evidence="2">
    <location>
        <begin position="1"/>
        <end position="16"/>
    </location>
</feature>
<dbReference type="PROSITE" id="PS50222">
    <property type="entry name" value="EF_HAND_2"/>
    <property type="match status" value="1"/>
</dbReference>
<feature type="chain" id="PRO_5032845497" description="EF-hand domain-containing protein" evidence="2">
    <location>
        <begin position="17"/>
        <end position="184"/>
    </location>
</feature>
<evidence type="ECO:0000259" key="3">
    <source>
        <dbReference type="PROSITE" id="PS50222"/>
    </source>
</evidence>
<feature type="domain" description="EF-hand" evidence="3">
    <location>
        <begin position="66"/>
        <end position="101"/>
    </location>
</feature>
<organism evidence="4 5">
    <name type="scientific">Symbiodinium pilosum</name>
    <name type="common">Dinoflagellate</name>
    <dbReference type="NCBI Taxonomy" id="2952"/>
    <lineage>
        <taxon>Eukaryota</taxon>
        <taxon>Sar</taxon>
        <taxon>Alveolata</taxon>
        <taxon>Dinophyceae</taxon>
        <taxon>Suessiales</taxon>
        <taxon>Symbiodiniaceae</taxon>
        <taxon>Symbiodinium</taxon>
    </lineage>
</organism>
<dbReference type="Gene3D" id="1.10.238.10">
    <property type="entry name" value="EF-hand"/>
    <property type="match status" value="1"/>
</dbReference>
<keyword evidence="5" id="KW-1185">Reference proteome</keyword>
<dbReference type="PROSITE" id="PS00018">
    <property type="entry name" value="EF_HAND_1"/>
    <property type="match status" value="1"/>
</dbReference>
<dbReference type="InterPro" id="IPR018247">
    <property type="entry name" value="EF_Hand_1_Ca_BS"/>
</dbReference>
<protein>
    <recommendedName>
        <fullName evidence="3">EF-hand domain-containing protein</fullName>
    </recommendedName>
</protein>
<dbReference type="OrthoDB" id="433375at2759"/>
<evidence type="ECO:0000313" key="4">
    <source>
        <dbReference type="EMBL" id="CAE7708414.1"/>
    </source>
</evidence>
<comment type="caution">
    <text evidence="4">The sequence shown here is derived from an EMBL/GenBank/DDBJ whole genome shotgun (WGS) entry which is preliminary data.</text>
</comment>
<dbReference type="GO" id="GO:0005509">
    <property type="term" value="F:calcium ion binding"/>
    <property type="evidence" value="ECO:0007669"/>
    <property type="project" value="InterPro"/>
</dbReference>
<evidence type="ECO:0000313" key="5">
    <source>
        <dbReference type="Proteomes" id="UP000649617"/>
    </source>
</evidence>
<evidence type="ECO:0000256" key="1">
    <source>
        <dbReference type="ARBA" id="ARBA00022837"/>
    </source>
</evidence>
<dbReference type="InterPro" id="IPR011992">
    <property type="entry name" value="EF-hand-dom_pair"/>
</dbReference>
<proteinExistence type="predicted"/>
<dbReference type="Proteomes" id="UP000649617">
    <property type="component" value="Unassembled WGS sequence"/>
</dbReference>
<sequence>MLGRMVCFVLVAAAVAKPRQPKSTYVKVPVVPEPTTCGLANLLRPQPDLFADATFEGAFVSAAEAAVREAAGAAWKRLDSNQDGNLDVDELSAAVRASWKSKRFQPPAHTWVFLWALADTFRAKDLSRSARVSIAEMDQVVDKLLRSVKFLDERRALFDDIAGPGVGDEEGAFSKATWEAWRAS</sequence>
<keyword evidence="2" id="KW-0732">Signal</keyword>
<name>A0A812WXT7_SYMPI</name>
<dbReference type="EMBL" id="CAJNIZ010045027">
    <property type="protein sequence ID" value="CAE7708414.1"/>
    <property type="molecule type" value="Genomic_DNA"/>
</dbReference>
<reference evidence="4" key="1">
    <citation type="submission" date="2021-02" db="EMBL/GenBank/DDBJ databases">
        <authorList>
            <person name="Dougan E. K."/>
            <person name="Rhodes N."/>
            <person name="Thang M."/>
            <person name="Chan C."/>
        </authorList>
    </citation>
    <scope>NUCLEOTIDE SEQUENCE</scope>
</reference>
<dbReference type="InterPro" id="IPR002048">
    <property type="entry name" value="EF_hand_dom"/>
</dbReference>
<keyword evidence="1" id="KW-0106">Calcium</keyword>
<accession>A0A812WXT7</accession>
<evidence type="ECO:0000256" key="2">
    <source>
        <dbReference type="SAM" id="SignalP"/>
    </source>
</evidence>
<gene>
    <name evidence="4" type="ORF">SPIL2461_LOCUS20038</name>
</gene>